<sequence>MALPALRALLGCGTATRAATVLGGGFGRGPHGGLRPHNRGGVLGTPGRRCLSSSAPARMSKSSLAAPVILLVAGLLAHTTACYVALTSSIRIEGKFDKLQAALDQFERDQTKA</sequence>
<protein>
    <submittedName>
        <fullName evidence="1">Uncharacterized protein</fullName>
    </submittedName>
</protein>
<reference evidence="1" key="1">
    <citation type="submission" date="2015-06" db="UniProtKB">
        <authorList>
            <consortium name="EnsemblPlants"/>
        </authorList>
    </citation>
    <scope>IDENTIFICATION</scope>
</reference>
<organism evidence="1">
    <name type="scientific">Aegilops tauschii</name>
    <name type="common">Tausch's goatgrass</name>
    <name type="synonym">Aegilops squarrosa</name>
    <dbReference type="NCBI Taxonomy" id="37682"/>
    <lineage>
        <taxon>Eukaryota</taxon>
        <taxon>Viridiplantae</taxon>
        <taxon>Streptophyta</taxon>
        <taxon>Embryophyta</taxon>
        <taxon>Tracheophyta</taxon>
        <taxon>Spermatophyta</taxon>
        <taxon>Magnoliopsida</taxon>
        <taxon>Liliopsida</taxon>
        <taxon>Poales</taxon>
        <taxon>Poaceae</taxon>
        <taxon>BOP clade</taxon>
        <taxon>Pooideae</taxon>
        <taxon>Triticodae</taxon>
        <taxon>Triticeae</taxon>
        <taxon>Triticinae</taxon>
        <taxon>Aegilops</taxon>
    </lineage>
</organism>
<proteinExistence type="predicted"/>
<name>M8C1H8_AEGTA</name>
<evidence type="ECO:0000313" key="1">
    <source>
        <dbReference type="EnsemblPlants" id="EMT28084"/>
    </source>
</evidence>
<dbReference type="EnsemblPlants" id="EMT28084">
    <property type="protein sequence ID" value="EMT28084"/>
    <property type="gene ID" value="F775_09304"/>
</dbReference>
<accession>M8C1H8</accession>
<dbReference type="AlphaFoldDB" id="M8C1H8"/>